<evidence type="ECO:0000313" key="1">
    <source>
        <dbReference type="EMBL" id="SGY13649.1"/>
    </source>
</evidence>
<sequence length="288" mass="30680">MLLLNLFSAAVLAAPIFAAALPNAFSSSGAQPYSLDKRELQRQAALRIALAKSRAKRSARRNAGGLSELAEDDLARRNIEEAYSALGVHRRSFETSASTLSKRRLPRMRCFPNRVGGQANADEFCRTFYVGKVAYPSIATASCNQVCTISCPSGYTQQSNDRNVFCIRNVETCDNVACAQDPNGLSGCSNGTCTLTCLTRGYTKSRSGTSCLSFGSDPNNCGSVSGTLCPRTCSAEFSSARQAVRTEGVVCPRSYNGFFPAGCRYGQCSLTCPRGSSPGTVNGQPTCV</sequence>
<proteinExistence type="predicted"/>
<name>A0A2X0LU85_9BASI</name>
<gene>
    <name evidence="1" type="primary">BQ5605_C010g05929</name>
    <name evidence="1" type="ORF">BQ5605_C010G05929</name>
</gene>
<dbReference type="AlphaFoldDB" id="A0A2X0LU85"/>
<accession>A0A2X0LU85</accession>
<evidence type="ECO:0000313" key="2">
    <source>
        <dbReference type="Proteomes" id="UP000249464"/>
    </source>
</evidence>
<dbReference type="Proteomes" id="UP000249464">
    <property type="component" value="Unassembled WGS sequence"/>
</dbReference>
<dbReference type="EMBL" id="FQNC01000012">
    <property type="protein sequence ID" value="SGY13649.1"/>
    <property type="molecule type" value="Genomic_DNA"/>
</dbReference>
<organism evidence="1 2">
    <name type="scientific">Microbotryum silenes-dioicae</name>
    <dbReference type="NCBI Taxonomy" id="796604"/>
    <lineage>
        <taxon>Eukaryota</taxon>
        <taxon>Fungi</taxon>
        <taxon>Dikarya</taxon>
        <taxon>Basidiomycota</taxon>
        <taxon>Pucciniomycotina</taxon>
        <taxon>Microbotryomycetes</taxon>
        <taxon>Microbotryales</taxon>
        <taxon>Microbotryaceae</taxon>
        <taxon>Microbotryum</taxon>
    </lineage>
</organism>
<keyword evidence="2" id="KW-1185">Reference proteome</keyword>
<protein>
    <submittedName>
        <fullName evidence="1">BQ5605_C010g05929 protein</fullName>
    </submittedName>
</protein>
<reference evidence="1 2" key="1">
    <citation type="submission" date="2016-11" db="EMBL/GenBank/DDBJ databases">
        <authorList>
            <person name="Jaros S."/>
            <person name="Januszkiewicz K."/>
            <person name="Wedrychowicz H."/>
        </authorList>
    </citation>
    <scope>NUCLEOTIDE SEQUENCE [LARGE SCALE GENOMIC DNA]</scope>
</reference>